<reference evidence="1" key="1">
    <citation type="submission" date="2021-03" db="EMBL/GenBank/DDBJ databases">
        <authorList>
            <person name="So Y."/>
        </authorList>
    </citation>
    <scope>NUCLEOTIDE SEQUENCE</scope>
    <source>
        <strain evidence="1">SG15</strain>
    </source>
</reference>
<gene>
    <name evidence="1" type="ORF">J5Y10_20430</name>
</gene>
<feature type="non-terminal residue" evidence="1">
    <location>
        <position position="1"/>
    </location>
</feature>
<dbReference type="Gene3D" id="3.90.180.10">
    <property type="entry name" value="Medium-chain alcohol dehydrogenases, catalytic domain"/>
    <property type="match status" value="1"/>
</dbReference>
<comment type="caution">
    <text evidence="1">The sequence shown here is derived from an EMBL/GenBank/DDBJ whole genome shotgun (WGS) entry which is preliminary data.</text>
</comment>
<name>A0A940S9H5_9PROT</name>
<sequence>SFRAARKRGLVVNFGAVGGPVRDLDPIELGEAGSLFLTRPRLADHLPDGPTIRRRAADIFGGLLDEDLSIEIAGRYSLDNVEEAHAALEERRVVGKPVLDLP</sequence>
<dbReference type="AlphaFoldDB" id="A0A940S9H5"/>
<evidence type="ECO:0000313" key="1">
    <source>
        <dbReference type="EMBL" id="MBP0495162.1"/>
    </source>
</evidence>
<evidence type="ECO:0000313" key="2">
    <source>
        <dbReference type="Proteomes" id="UP000677537"/>
    </source>
</evidence>
<proteinExistence type="predicted"/>
<dbReference type="Proteomes" id="UP000677537">
    <property type="component" value="Unassembled WGS sequence"/>
</dbReference>
<protein>
    <submittedName>
        <fullName evidence="1">Quinone oxidoreductase</fullName>
    </submittedName>
</protein>
<organism evidence="1 2">
    <name type="scientific">Roseomonas indoligenes</name>
    <dbReference type="NCBI Taxonomy" id="2820811"/>
    <lineage>
        <taxon>Bacteria</taxon>
        <taxon>Pseudomonadati</taxon>
        <taxon>Pseudomonadota</taxon>
        <taxon>Alphaproteobacteria</taxon>
        <taxon>Acetobacterales</taxon>
        <taxon>Roseomonadaceae</taxon>
        <taxon>Roseomonas</taxon>
    </lineage>
</organism>
<dbReference type="Gene3D" id="3.40.50.720">
    <property type="entry name" value="NAD(P)-binding Rossmann-like Domain"/>
    <property type="match status" value="1"/>
</dbReference>
<keyword evidence="2" id="KW-1185">Reference proteome</keyword>
<accession>A0A940S9H5</accession>
<dbReference type="EMBL" id="JAGIZA010000014">
    <property type="protein sequence ID" value="MBP0495162.1"/>
    <property type="molecule type" value="Genomic_DNA"/>
</dbReference>